<keyword evidence="3" id="KW-0378">Hydrolase</keyword>
<dbReference type="GO" id="GO:0004553">
    <property type="term" value="F:hydrolase activity, hydrolyzing O-glycosyl compounds"/>
    <property type="evidence" value="ECO:0007669"/>
    <property type="project" value="InterPro"/>
</dbReference>
<evidence type="ECO:0000256" key="2">
    <source>
        <dbReference type="ARBA" id="ARBA00022729"/>
    </source>
</evidence>
<dbReference type="InterPro" id="IPR017853">
    <property type="entry name" value="GH"/>
</dbReference>
<proteinExistence type="inferred from homology"/>
<feature type="chain" id="PRO_5041703299" description="X8 domain-containing protein" evidence="7">
    <location>
        <begin position="25"/>
        <end position="506"/>
    </location>
</feature>
<reference evidence="9" key="1">
    <citation type="submission" date="2022-12" db="EMBL/GenBank/DDBJ databases">
        <title>Draft genome assemblies for two species of Escallonia (Escalloniales).</title>
        <authorList>
            <person name="Chanderbali A."/>
            <person name="Dervinis C."/>
            <person name="Anghel I."/>
            <person name="Soltis D."/>
            <person name="Soltis P."/>
            <person name="Zapata F."/>
        </authorList>
    </citation>
    <scope>NUCLEOTIDE SEQUENCE</scope>
    <source>
        <strain evidence="9">UCBG64.0493</strain>
        <tissue evidence="9">Leaf</tissue>
    </source>
</reference>
<evidence type="ECO:0000256" key="3">
    <source>
        <dbReference type="ARBA" id="ARBA00022801"/>
    </source>
</evidence>
<keyword evidence="2 7" id="KW-0732">Signal</keyword>
<dbReference type="EMBL" id="JAVXUP010000338">
    <property type="protein sequence ID" value="KAK3030460.1"/>
    <property type="molecule type" value="Genomic_DNA"/>
</dbReference>
<dbReference type="InterPro" id="IPR000490">
    <property type="entry name" value="Glyco_hydro_17"/>
</dbReference>
<evidence type="ECO:0000313" key="10">
    <source>
        <dbReference type="Proteomes" id="UP001188597"/>
    </source>
</evidence>
<dbReference type="Pfam" id="PF00332">
    <property type="entry name" value="Glyco_hydro_17"/>
    <property type="match status" value="1"/>
</dbReference>
<dbReference type="Proteomes" id="UP001188597">
    <property type="component" value="Unassembled WGS sequence"/>
</dbReference>
<dbReference type="InterPro" id="IPR012946">
    <property type="entry name" value="X8"/>
</dbReference>
<dbReference type="SMART" id="SM00768">
    <property type="entry name" value="X8"/>
    <property type="match status" value="1"/>
</dbReference>
<name>A0AA88WSA0_9ASTE</name>
<accession>A0AA88WSA0</accession>
<keyword evidence="10" id="KW-1185">Reference proteome</keyword>
<evidence type="ECO:0000313" key="9">
    <source>
        <dbReference type="EMBL" id="KAK3030460.1"/>
    </source>
</evidence>
<dbReference type="Pfam" id="PF07983">
    <property type="entry name" value="X8"/>
    <property type="match status" value="1"/>
</dbReference>
<dbReference type="PANTHER" id="PTHR32227">
    <property type="entry name" value="GLUCAN ENDO-1,3-BETA-GLUCOSIDASE BG1-RELATED-RELATED"/>
    <property type="match status" value="1"/>
</dbReference>
<comment type="caution">
    <text evidence="9">The sequence shown here is derived from an EMBL/GenBank/DDBJ whole genome shotgun (WGS) entry which is preliminary data.</text>
</comment>
<sequence>MARAIATMICTCFMILCTMNVSGAGLGVSWGRLSTQKLLPSMIVDMVLASGIKKMKLYSNNPGVVPAFWNADIELTITVPNGEFLFTNTTEVARKFVKENITELMFNEQTRQGIKFTYILVGNEPYSKMFYRNDYLKSLYPSLQNLQKALVEDKLADKVKLSVPHYTDVLKPNITKPSNGEFRDDLDEDFFSMLGYLNDHGYPFTIHIYPHLRLRELGYPIDFGIFEGVGVNKSFIVKDGPIEYTNIFDVTYDTVISAIRRAGYDLEVMVGQVGWPTDGDDYSSPYWAQKFYDGFLRKMAKNEGTPLHPGPLEAYVYTLVDENSRTAGRSPSDRHYGIYKYDGTSKLNLDFTLKGRPKGSLVNATGITYMPKRWCIFNKRKRLDDMAKLKKQFDMACFFADCSRLTYGSSCHGLDLIGNLSYAFNNYFQSKNQEESTCDYDGNGMITHENPSRGNCEFELQILATMTNRGNNEMTKTLAGDAERLNMGFQVTTYVVPLIWIWYTLL</sequence>
<evidence type="ECO:0000256" key="6">
    <source>
        <dbReference type="RuleBase" id="RU004335"/>
    </source>
</evidence>
<keyword evidence="5" id="KW-0326">Glycosidase</keyword>
<dbReference type="Gene3D" id="3.20.20.80">
    <property type="entry name" value="Glycosidases"/>
    <property type="match status" value="1"/>
</dbReference>
<protein>
    <recommendedName>
        <fullName evidence="8">X8 domain-containing protein</fullName>
    </recommendedName>
</protein>
<evidence type="ECO:0000256" key="4">
    <source>
        <dbReference type="ARBA" id="ARBA00023157"/>
    </source>
</evidence>
<gene>
    <name evidence="9" type="ORF">RJ639_039145</name>
</gene>
<dbReference type="Gene3D" id="1.20.58.1040">
    <property type="match status" value="1"/>
</dbReference>
<dbReference type="InterPro" id="IPR044965">
    <property type="entry name" value="Glyco_hydro_17_plant"/>
</dbReference>
<feature type="domain" description="X8" evidence="8">
    <location>
        <begin position="373"/>
        <end position="458"/>
    </location>
</feature>
<organism evidence="9 10">
    <name type="scientific">Escallonia herrerae</name>
    <dbReference type="NCBI Taxonomy" id="1293975"/>
    <lineage>
        <taxon>Eukaryota</taxon>
        <taxon>Viridiplantae</taxon>
        <taxon>Streptophyta</taxon>
        <taxon>Embryophyta</taxon>
        <taxon>Tracheophyta</taxon>
        <taxon>Spermatophyta</taxon>
        <taxon>Magnoliopsida</taxon>
        <taxon>eudicotyledons</taxon>
        <taxon>Gunneridae</taxon>
        <taxon>Pentapetalae</taxon>
        <taxon>asterids</taxon>
        <taxon>campanulids</taxon>
        <taxon>Escalloniales</taxon>
        <taxon>Escalloniaceae</taxon>
        <taxon>Escallonia</taxon>
    </lineage>
</organism>
<evidence type="ECO:0000256" key="5">
    <source>
        <dbReference type="ARBA" id="ARBA00023295"/>
    </source>
</evidence>
<keyword evidence="4" id="KW-1015">Disulfide bond</keyword>
<dbReference type="GO" id="GO:0005975">
    <property type="term" value="P:carbohydrate metabolic process"/>
    <property type="evidence" value="ECO:0007669"/>
    <property type="project" value="InterPro"/>
</dbReference>
<comment type="similarity">
    <text evidence="1 6">Belongs to the glycosyl hydrolase 17 family.</text>
</comment>
<dbReference type="SUPFAM" id="SSF51445">
    <property type="entry name" value="(Trans)glycosidases"/>
    <property type="match status" value="1"/>
</dbReference>
<feature type="signal peptide" evidence="7">
    <location>
        <begin position="1"/>
        <end position="24"/>
    </location>
</feature>
<evidence type="ECO:0000256" key="1">
    <source>
        <dbReference type="ARBA" id="ARBA00008773"/>
    </source>
</evidence>
<evidence type="ECO:0000256" key="7">
    <source>
        <dbReference type="SAM" id="SignalP"/>
    </source>
</evidence>
<evidence type="ECO:0000259" key="8">
    <source>
        <dbReference type="SMART" id="SM00768"/>
    </source>
</evidence>
<dbReference type="AlphaFoldDB" id="A0AA88WSA0"/>